<sequence>MKSVLSVLLIIMMQQAFSQNFSIDKIELQDTILITQIKKFISSTKKKKSVFENRGYVELRYKYVNKQTKGDELRYKISIKDQYYRPEIDRMICPRYYCYIEGKLVLIYDLWSDMLEQPKYKKRIKRKLKKLMKPYLDKPKHIKVRDSTGEIIINDKDFVPESFNIHGGITLSIFGNGEFKIEKGVY</sequence>
<feature type="signal peptide" evidence="1">
    <location>
        <begin position="1"/>
        <end position="18"/>
    </location>
</feature>
<proteinExistence type="predicted"/>
<protein>
    <submittedName>
        <fullName evidence="2">Uncharacterized protein</fullName>
    </submittedName>
</protein>
<comment type="caution">
    <text evidence="2">The sequence shown here is derived from an EMBL/GenBank/DDBJ whole genome shotgun (WGS) entry which is preliminary data.</text>
</comment>
<dbReference type="RefSeq" id="WP_186844333.1">
    <property type="nucleotide sequence ID" value="NZ_JACOME010000001.1"/>
</dbReference>
<reference evidence="2 3" key="1">
    <citation type="submission" date="2020-08" db="EMBL/GenBank/DDBJ databases">
        <title>Winogradskyella ouciana sp. nov., isolated from the hadal seawater of the Mariana Trench.</title>
        <authorList>
            <person name="He X."/>
        </authorList>
    </citation>
    <scope>NUCLEOTIDE SEQUENCE [LARGE SCALE GENOMIC DNA]</scope>
    <source>
        <strain evidence="2 3">KCTC 22026</strain>
    </source>
</reference>
<dbReference type="Proteomes" id="UP000607435">
    <property type="component" value="Unassembled WGS sequence"/>
</dbReference>
<evidence type="ECO:0000256" key="1">
    <source>
        <dbReference type="SAM" id="SignalP"/>
    </source>
</evidence>
<keyword evidence="1" id="KW-0732">Signal</keyword>
<evidence type="ECO:0000313" key="2">
    <source>
        <dbReference type="EMBL" id="MBC3845212.1"/>
    </source>
</evidence>
<feature type="chain" id="PRO_5047169754" evidence="1">
    <location>
        <begin position="19"/>
        <end position="186"/>
    </location>
</feature>
<dbReference type="EMBL" id="JACOME010000001">
    <property type="protein sequence ID" value="MBC3845212.1"/>
    <property type="molecule type" value="Genomic_DNA"/>
</dbReference>
<accession>A0ABR6XXH3</accession>
<organism evidence="2 3">
    <name type="scientific">Winogradskyella echinorum</name>
    <dbReference type="NCBI Taxonomy" id="538189"/>
    <lineage>
        <taxon>Bacteria</taxon>
        <taxon>Pseudomonadati</taxon>
        <taxon>Bacteroidota</taxon>
        <taxon>Flavobacteriia</taxon>
        <taxon>Flavobacteriales</taxon>
        <taxon>Flavobacteriaceae</taxon>
        <taxon>Winogradskyella</taxon>
    </lineage>
</organism>
<gene>
    <name evidence="2" type="ORF">H6H04_02365</name>
</gene>
<name>A0ABR6XXH3_9FLAO</name>
<evidence type="ECO:0000313" key="3">
    <source>
        <dbReference type="Proteomes" id="UP000607435"/>
    </source>
</evidence>
<keyword evidence="3" id="KW-1185">Reference proteome</keyword>